<sequence>MSICSLAKAKSCVVKAFSGWNMVSYNRYKACFQRITHHR</sequence>
<gene>
    <name evidence="1" type="ORF">ACOLOM_LOCUS6441</name>
</gene>
<evidence type="ECO:0000313" key="1">
    <source>
        <dbReference type="EMBL" id="CAG8594382.1"/>
    </source>
</evidence>
<keyword evidence="2" id="KW-1185">Reference proteome</keyword>
<dbReference type="Proteomes" id="UP000789525">
    <property type="component" value="Unassembled WGS sequence"/>
</dbReference>
<protein>
    <submittedName>
        <fullName evidence="1">16762_t:CDS:1</fullName>
    </submittedName>
</protein>
<name>A0ACA9MKF5_9GLOM</name>
<comment type="caution">
    <text evidence="1">The sequence shown here is derived from an EMBL/GenBank/DDBJ whole genome shotgun (WGS) entry which is preliminary data.</text>
</comment>
<reference evidence="1" key="1">
    <citation type="submission" date="2021-06" db="EMBL/GenBank/DDBJ databases">
        <authorList>
            <person name="Kallberg Y."/>
            <person name="Tangrot J."/>
            <person name="Rosling A."/>
        </authorList>
    </citation>
    <scope>NUCLEOTIDE SEQUENCE</scope>
    <source>
        <strain evidence="1">CL356</strain>
    </source>
</reference>
<proteinExistence type="predicted"/>
<evidence type="ECO:0000313" key="2">
    <source>
        <dbReference type="Proteomes" id="UP000789525"/>
    </source>
</evidence>
<organism evidence="1 2">
    <name type="scientific">Acaulospora colombiana</name>
    <dbReference type="NCBI Taxonomy" id="27376"/>
    <lineage>
        <taxon>Eukaryota</taxon>
        <taxon>Fungi</taxon>
        <taxon>Fungi incertae sedis</taxon>
        <taxon>Mucoromycota</taxon>
        <taxon>Glomeromycotina</taxon>
        <taxon>Glomeromycetes</taxon>
        <taxon>Diversisporales</taxon>
        <taxon>Acaulosporaceae</taxon>
        <taxon>Acaulospora</taxon>
    </lineage>
</organism>
<dbReference type="EMBL" id="CAJVPT010013281">
    <property type="protein sequence ID" value="CAG8594382.1"/>
    <property type="molecule type" value="Genomic_DNA"/>
</dbReference>
<accession>A0ACA9MKF5</accession>